<evidence type="ECO:0000259" key="2">
    <source>
        <dbReference type="Pfam" id="PF22914"/>
    </source>
</evidence>
<evidence type="ECO:0000313" key="3">
    <source>
        <dbReference type="WBParaSite" id="TCLT_0000865201-mRNA-1"/>
    </source>
</evidence>
<dbReference type="InterPro" id="IPR055088">
    <property type="entry name" value="Fibulin_C"/>
</dbReference>
<reference evidence="3" key="1">
    <citation type="submission" date="2017-02" db="UniProtKB">
        <authorList>
            <consortium name="WormBaseParasite"/>
        </authorList>
    </citation>
    <scope>IDENTIFICATION</scope>
</reference>
<protein>
    <submittedName>
        <fullName evidence="3">Fibulin-1</fullName>
    </submittedName>
</protein>
<dbReference type="OMA" id="SNHTREI"/>
<dbReference type="AlphaFoldDB" id="A0A0N5D6J0"/>
<dbReference type="Pfam" id="PF22914">
    <property type="entry name" value="Fibulin_C"/>
    <property type="match status" value="1"/>
</dbReference>
<accession>A0A0N5D6J0</accession>
<organism evidence="3">
    <name type="scientific">Thelazia callipaeda</name>
    <name type="common">Oriental eyeworm</name>
    <name type="synonym">Parasitic nematode</name>
    <dbReference type="NCBI Taxonomy" id="103827"/>
    <lineage>
        <taxon>Eukaryota</taxon>
        <taxon>Metazoa</taxon>
        <taxon>Ecdysozoa</taxon>
        <taxon>Nematoda</taxon>
        <taxon>Chromadorea</taxon>
        <taxon>Rhabditida</taxon>
        <taxon>Spirurina</taxon>
        <taxon>Spiruromorpha</taxon>
        <taxon>Thelazioidea</taxon>
        <taxon>Thelaziidae</taxon>
        <taxon>Thelazia</taxon>
    </lineage>
</organism>
<proteinExistence type="predicted"/>
<evidence type="ECO:0000256" key="1">
    <source>
        <dbReference type="ARBA" id="ARBA00022737"/>
    </source>
</evidence>
<dbReference type="WBParaSite" id="TCLT_0000865201-mRNA-1">
    <property type="protein sequence ID" value="TCLT_0000865201-mRNA-1"/>
    <property type="gene ID" value="TCLT_0000865201"/>
</dbReference>
<name>A0A0N5D6J0_THECL</name>
<feature type="domain" description="Fibulin C-terminal Ig-like" evidence="2">
    <location>
        <begin position="29"/>
        <end position="123"/>
    </location>
</feature>
<sequence length="126" mass="14600">LVDDGFSCLKRCHPNDPVCISNHTREILYQFRNLPATKHIKYPVEISRVRAQMDTPFSVKYRIDRANRNLFIVQQDRNIGIIKQIAPIEGKETVEVKLHMNTYSRSNVLLAHNVAIITVYVSPHIF</sequence>
<keyword evidence="1" id="KW-0677">Repeat</keyword>